<keyword evidence="4" id="KW-0175">Coiled coil</keyword>
<dbReference type="InterPro" id="IPR050661">
    <property type="entry name" value="BglG_antiterminators"/>
</dbReference>
<gene>
    <name evidence="7" type="ORF">AS033_05260</name>
</gene>
<dbReference type="RefSeq" id="WP_058264854.1">
    <property type="nucleotide sequence ID" value="NZ_FMYN01000001.1"/>
</dbReference>
<feature type="coiled-coil region" evidence="4">
    <location>
        <begin position="24"/>
        <end position="51"/>
    </location>
</feature>
<dbReference type="GO" id="GO:0009401">
    <property type="term" value="P:phosphoenolpyruvate-dependent sugar phosphotransferase system"/>
    <property type="evidence" value="ECO:0007669"/>
    <property type="project" value="InterPro"/>
</dbReference>
<reference evidence="7 8" key="1">
    <citation type="journal article" date="2015" name="Int. J. Syst. Evol. Microbiol.">
        <title>Exiguobacterium enclense sp. nov., isolated from sediment.</title>
        <authorList>
            <person name="Dastager S.G."/>
            <person name="Mawlankar R."/>
            <person name="Sonalkar V.V."/>
            <person name="Thorat M.N."/>
            <person name="Mual P."/>
            <person name="Verma A."/>
            <person name="Krishnamurthi S."/>
            <person name="Tang S.K."/>
            <person name="Li W.J."/>
        </authorList>
    </citation>
    <scope>NUCLEOTIDE SEQUENCE [LARGE SCALE GENOMIC DNA]</scope>
    <source>
        <strain evidence="7 8">NIO-1109</strain>
    </source>
</reference>
<keyword evidence="1" id="KW-0808">Transferase</keyword>
<feature type="domain" description="PTS EIIA type-2" evidence="5">
    <location>
        <begin position="508"/>
        <end position="658"/>
    </location>
</feature>
<dbReference type="Gene3D" id="3.40.50.2300">
    <property type="match status" value="1"/>
</dbReference>
<dbReference type="Proteomes" id="UP000053797">
    <property type="component" value="Unassembled WGS sequence"/>
</dbReference>
<dbReference type="CDD" id="cd05568">
    <property type="entry name" value="PTS_IIB_bgl_like"/>
    <property type="match status" value="1"/>
</dbReference>
<evidence type="ECO:0000256" key="2">
    <source>
        <dbReference type="ARBA" id="ARBA00023015"/>
    </source>
</evidence>
<dbReference type="InterPro" id="IPR036388">
    <property type="entry name" value="WH-like_DNA-bd_sf"/>
</dbReference>
<dbReference type="Pfam" id="PF08279">
    <property type="entry name" value="HTH_11"/>
    <property type="match status" value="1"/>
</dbReference>
<keyword evidence="3" id="KW-0804">Transcription</keyword>
<dbReference type="PROSITE" id="PS51099">
    <property type="entry name" value="PTS_EIIB_TYPE_2"/>
    <property type="match status" value="1"/>
</dbReference>
<dbReference type="PROSITE" id="PS51094">
    <property type="entry name" value="PTS_EIIA_TYPE_2"/>
    <property type="match status" value="1"/>
</dbReference>
<name>A0A0V8GKY4_9BACL</name>
<evidence type="ECO:0000256" key="1">
    <source>
        <dbReference type="ARBA" id="ARBA00022679"/>
    </source>
</evidence>
<sequence length="670" mass="77114">MTEFTPREHDILFFLLSREEPVQIQEIAETLETSERTIQRERDRLAQSLEDHDLRLTYVRGRGLLIEGTDEAKHALRDQLLLSHKQLPNAEDRQVELAYRLLQEEGMVKLQAIAHAMYVAPSTVSQDLERIDEWFLQYDLEIKRKKGIGAEVIGEEINKRRLLISLIFTQWDVLAFYRLLQGDAGQLPHLLRMNRTSWLEMINQAYAVIAPLTKEGRLNDRQIMRATLSLALQALRKDQFPMRYELKAYPVEILKWVERVEERLPDTLSIAERQWLSEELRAFFQSDAGDTEELVTRLRVKRLIEHVSLLYGTNFTKDLALERGLVSHIQSYTRQNSVNPSYVIKQIEREYPRLFDAVKQAALSIFTDATFEDVDLAFWVMHFGAVLSKPTPKLPYRVLVVCSAGLGSSKLLMNRLRQEFAELEHIDNSSLFGIERLPIDSYDFVLSTVPLPDIRPPHLLVNPLLPQDEVERIRKLILALPKSFQPAPRKTKTEWLDLEQLHRLVASSIQVSDGFRMERLERVGDGIESLLFEISTRMVEQGLAKSAVSLSGQLLRRHEMSGLGIPGTRLALFHGRDATIQRGGFLIFELPEPIDLLGMDQQLQSVERLLVLVAPEETSNELLELLSSISAAIIESPEQMDQFEFGEEQTIRLLLNRTFRTVIDQFLGHT</sequence>
<dbReference type="InterPro" id="IPR036634">
    <property type="entry name" value="PRD_sf"/>
</dbReference>
<comment type="caution">
    <text evidence="7">The sequence shown here is derived from an EMBL/GenBank/DDBJ whole genome shotgun (WGS) entry which is preliminary data.</text>
</comment>
<dbReference type="InterPro" id="IPR016152">
    <property type="entry name" value="PTrfase/Anion_transptr"/>
</dbReference>
<dbReference type="SUPFAM" id="SSF63520">
    <property type="entry name" value="PTS-regulatory domain, PRD"/>
    <property type="match status" value="1"/>
</dbReference>
<dbReference type="Pfam" id="PF00359">
    <property type="entry name" value="PTS_EIIA_2"/>
    <property type="match status" value="1"/>
</dbReference>
<dbReference type="PANTHER" id="PTHR30185">
    <property type="entry name" value="CRYPTIC BETA-GLUCOSIDE BGL OPERON ANTITERMINATOR"/>
    <property type="match status" value="1"/>
</dbReference>
<organism evidence="7 8">
    <name type="scientific">Exiguobacterium indicum</name>
    <dbReference type="NCBI Taxonomy" id="296995"/>
    <lineage>
        <taxon>Bacteria</taxon>
        <taxon>Bacillati</taxon>
        <taxon>Bacillota</taxon>
        <taxon>Bacilli</taxon>
        <taxon>Bacillales</taxon>
        <taxon>Bacillales Family XII. Incertae Sedis</taxon>
        <taxon>Exiguobacterium</taxon>
    </lineage>
</organism>
<dbReference type="AlphaFoldDB" id="A0A0V8GKY4"/>
<evidence type="ECO:0000313" key="8">
    <source>
        <dbReference type="Proteomes" id="UP000053797"/>
    </source>
</evidence>
<dbReference type="InterPro" id="IPR013011">
    <property type="entry name" value="PTS_EIIB_2"/>
</dbReference>
<evidence type="ECO:0000259" key="6">
    <source>
        <dbReference type="PROSITE" id="PS51099"/>
    </source>
</evidence>
<evidence type="ECO:0000256" key="4">
    <source>
        <dbReference type="SAM" id="Coils"/>
    </source>
</evidence>
<dbReference type="GO" id="GO:0008982">
    <property type="term" value="F:protein-N(PI)-phosphohistidine-sugar phosphotransferase activity"/>
    <property type="evidence" value="ECO:0007669"/>
    <property type="project" value="InterPro"/>
</dbReference>
<dbReference type="OrthoDB" id="9776005at2"/>
<accession>A0A0V8GKY4</accession>
<dbReference type="InterPro" id="IPR013196">
    <property type="entry name" value="HTH_11"/>
</dbReference>
<dbReference type="Gene3D" id="1.10.10.10">
    <property type="entry name" value="Winged helix-like DNA-binding domain superfamily/Winged helix DNA-binding domain"/>
    <property type="match status" value="2"/>
</dbReference>
<dbReference type="Gene3D" id="3.40.930.10">
    <property type="entry name" value="Mannitol-specific EII, Chain A"/>
    <property type="match status" value="1"/>
</dbReference>
<protein>
    <submittedName>
        <fullName evidence="7">Uncharacterized protein</fullName>
    </submittedName>
</protein>
<evidence type="ECO:0000256" key="3">
    <source>
        <dbReference type="ARBA" id="ARBA00023163"/>
    </source>
</evidence>
<dbReference type="SUPFAM" id="SSF55804">
    <property type="entry name" value="Phoshotransferase/anion transport protein"/>
    <property type="match status" value="1"/>
</dbReference>
<dbReference type="InterPro" id="IPR036095">
    <property type="entry name" value="PTS_EIIB-like_sf"/>
</dbReference>
<proteinExistence type="predicted"/>
<feature type="domain" description="PTS EIIB type-2" evidence="6">
    <location>
        <begin position="396"/>
        <end position="485"/>
    </location>
</feature>
<dbReference type="PANTHER" id="PTHR30185:SF18">
    <property type="entry name" value="TRANSCRIPTIONAL REGULATOR MTLR"/>
    <property type="match status" value="1"/>
</dbReference>
<dbReference type="InterPro" id="IPR002178">
    <property type="entry name" value="PTS_EIIA_type-2_dom"/>
</dbReference>
<dbReference type="EMBL" id="LNQL01000001">
    <property type="protein sequence ID" value="KSU50790.1"/>
    <property type="molecule type" value="Genomic_DNA"/>
</dbReference>
<evidence type="ECO:0000313" key="7">
    <source>
        <dbReference type="EMBL" id="KSU50790.1"/>
    </source>
</evidence>
<keyword evidence="2" id="KW-0805">Transcription regulation</keyword>
<dbReference type="SUPFAM" id="SSF52794">
    <property type="entry name" value="PTS system IIB component-like"/>
    <property type="match status" value="1"/>
</dbReference>
<evidence type="ECO:0000259" key="5">
    <source>
        <dbReference type="PROSITE" id="PS51094"/>
    </source>
</evidence>
<dbReference type="GO" id="GO:0006355">
    <property type="term" value="P:regulation of DNA-templated transcription"/>
    <property type="evidence" value="ECO:0007669"/>
    <property type="project" value="InterPro"/>
</dbReference>